<accession>A0A1T5C5L4</accession>
<name>A0A1T5C5L4_9FIRM</name>
<keyword evidence="8" id="KW-1185">Reference proteome</keyword>
<dbReference type="PANTHER" id="PTHR30096:SF0">
    <property type="entry name" value="4,5-DOPA DIOXYGENASE EXTRADIOL-LIKE PROTEIN"/>
    <property type="match status" value="1"/>
</dbReference>
<comment type="cofactor">
    <cofactor evidence="1">
        <name>Zn(2+)</name>
        <dbReference type="ChEBI" id="CHEBI:29105"/>
    </cofactor>
</comment>
<dbReference type="InterPro" id="IPR004183">
    <property type="entry name" value="Xdiol_dOase_suB"/>
</dbReference>
<dbReference type="Gene3D" id="3.40.830.10">
    <property type="entry name" value="LigB-like"/>
    <property type="match status" value="1"/>
</dbReference>
<evidence type="ECO:0000256" key="4">
    <source>
        <dbReference type="ARBA" id="ARBA00022833"/>
    </source>
</evidence>
<proteinExistence type="inferred from homology"/>
<dbReference type="EMBL" id="FUYN01000004">
    <property type="protein sequence ID" value="SKB54440.1"/>
    <property type="molecule type" value="Genomic_DNA"/>
</dbReference>
<evidence type="ECO:0000256" key="5">
    <source>
        <dbReference type="ARBA" id="ARBA00023002"/>
    </source>
</evidence>
<evidence type="ECO:0000256" key="3">
    <source>
        <dbReference type="ARBA" id="ARBA00022723"/>
    </source>
</evidence>
<evidence type="ECO:0000259" key="6">
    <source>
        <dbReference type="Pfam" id="PF02900"/>
    </source>
</evidence>
<dbReference type="OrthoDB" id="9790889at2"/>
<gene>
    <name evidence="7" type="ORF">SAMN02745120_2009</name>
</gene>
<feature type="domain" description="Extradiol ring-cleavage dioxygenase class III enzyme subunit B" evidence="6">
    <location>
        <begin position="9"/>
        <end position="230"/>
    </location>
</feature>
<keyword evidence="5" id="KW-0560">Oxidoreductase</keyword>
<evidence type="ECO:0000256" key="2">
    <source>
        <dbReference type="ARBA" id="ARBA00007581"/>
    </source>
</evidence>
<evidence type="ECO:0000256" key="1">
    <source>
        <dbReference type="ARBA" id="ARBA00001947"/>
    </source>
</evidence>
<dbReference type="SUPFAM" id="SSF53213">
    <property type="entry name" value="LigB-like"/>
    <property type="match status" value="1"/>
</dbReference>
<dbReference type="GO" id="GO:0008198">
    <property type="term" value="F:ferrous iron binding"/>
    <property type="evidence" value="ECO:0007669"/>
    <property type="project" value="InterPro"/>
</dbReference>
<dbReference type="RefSeq" id="WP_079589811.1">
    <property type="nucleotide sequence ID" value="NZ_FUYN01000004.1"/>
</dbReference>
<keyword evidence="7" id="KW-0223">Dioxygenase</keyword>
<keyword evidence="3" id="KW-0479">Metal-binding</keyword>
<dbReference type="PANTHER" id="PTHR30096">
    <property type="entry name" value="4,5-DOPA DIOXYGENASE EXTRADIOL-LIKE PROTEIN"/>
    <property type="match status" value="1"/>
</dbReference>
<dbReference type="GO" id="GO:0016702">
    <property type="term" value="F:oxidoreductase activity, acting on single donors with incorporation of molecular oxygen, incorporation of two atoms of oxygen"/>
    <property type="evidence" value="ECO:0007669"/>
    <property type="project" value="UniProtKB-ARBA"/>
</dbReference>
<protein>
    <submittedName>
        <fullName evidence="7">Aromatic ring-opening dioxygenase, catalytic subunit, LigB family</fullName>
    </submittedName>
</protein>
<dbReference type="AlphaFoldDB" id="A0A1T5C5L4"/>
<dbReference type="InterPro" id="IPR014436">
    <property type="entry name" value="Extradiol_dOase_DODA"/>
</dbReference>
<evidence type="ECO:0000313" key="7">
    <source>
        <dbReference type="EMBL" id="SKB54440.1"/>
    </source>
</evidence>
<sequence length="254" mass="28837">MKMPVIFVGHGSPMNAIEDNEFTKTWEELGRSLVKPAGIVVISAHWYTKGSYTSNELEPKMIYDMYGFPKELYDLKYPVKGSDELASKIIEKTSNLISIDNDWGIDHGTWSVLCRMFPDADIPVVQISIDHNKSFREHYEIGKMLKSFRDESILLISSGNVVHNLSLINWGMDNGYSWAQEFDDYIKSNILSKNFDAVINYKNAGSCAEKAFYTPDHFIPLLYMLGSCDLADNIKTFNDKCLMGAMSMTGYITQ</sequence>
<evidence type="ECO:0000313" key="8">
    <source>
        <dbReference type="Proteomes" id="UP000243406"/>
    </source>
</evidence>
<organism evidence="7 8">
    <name type="scientific">Acetoanaerobium noterae</name>
    <dbReference type="NCBI Taxonomy" id="745369"/>
    <lineage>
        <taxon>Bacteria</taxon>
        <taxon>Bacillati</taxon>
        <taxon>Bacillota</taxon>
        <taxon>Clostridia</taxon>
        <taxon>Peptostreptococcales</taxon>
        <taxon>Filifactoraceae</taxon>
        <taxon>Acetoanaerobium</taxon>
    </lineage>
</organism>
<dbReference type="Proteomes" id="UP000243406">
    <property type="component" value="Unassembled WGS sequence"/>
</dbReference>
<reference evidence="8" key="1">
    <citation type="submission" date="2017-02" db="EMBL/GenBank/DDBJ databases">
        <authorList>
            <person name="Varghese N."/>
            <person name="Submissions S."/>
        </authorList>
    </citation>
    <scope>NUCLEOTIDE SEQUENCE [LARGE SCALE GENOMIC DNA]</scope>
    <source>
        <strain evidence="8">ATCC 35199</strain>
    </source>
</reference>
<dbReference type="PIRSF" id="PIRSF006157">
    <property type="entry name" value="Doxgns_DODA"/>
    <property type="match status" value="1"/>
</dbReference>
<dbReference type="NCBIfam" id="NF007914">
    <property type="entry name" value="PRK10628.1"/>
    <property type="match status" value="1"/>
</dbReference>
<dbReference type="Pfam" id="PF02900">
    <property type="entry name" value="LigB"/>
    <property type="match status" value="1"/>
</dbReference>
<keyword evidence="4" id="KW-0862">Zinc</keyword>
<dbReference type="GO" id="GO:0008270">
    <property type="term" value="F:zinc ion binding"/>
    <property type="evidence" value="ECO:0007669"/>
    <property type="project" value="InterPro"/>
</dbReference>
<dbReference type="CDD" id="cd07363">
    <property type="entry name" value="45_DOPA_Dioxygenase"/>
    <property type="match status" value="1"/>
</dbReference>
<comment type="similarity">
    <text evidence="2">Belongs to the DODA-type extradiol aromatic ring-opening dioxygenase family.</text>
</comment>